<evidence type="ECO:0000313" key="2">
    <source>
        <dbReference type="EMBL" id="VEL38559.1"/>
    </source>
</evidence>
<keyword evidence="1" id="KW-1133">Transmembrane helix</keyword>
<evidence type="ECO:0000313" key="3">
    <source>
        <dbReference type="Proteomes" id="UP000784294"/>
    </source>
</evidence>
<name>A0A3S5AJM5_9PLAT</name>
<dbReference type="Proteomes" id="UP000784294">
    <property type="component" value="Unassembled WGS sequence"/>
</dbReference>
<dbReference type="AlphaFoldDB" id="A0A3S5AJM5"/>
<evidence type="ECO:0000256" key="1">
    <source>
        <dbReference type="SAM" id="Phobius"/>
    </source>
</evidence>
<keyword evidence="1" id="KW-0472">Membrane</keyword>
<reference evidence="2" key="1">
    <citation type="submission" date="2018-11" db="EMBL/GenBank/DDBJ databases">
        <authorList>
            <consortium name="Pathogen Informatics"/>
        </authorList>
    </citation>
    <scope>NUCLEOTIDE SEQUENCE</scope>
</reference>
<accession>A0A3S5AJM5</accession>
<feature type="transmembrane region" description="Helical" evidence="1">
    <location>
        <begin position="68"/>
        <end position="89"/>
    </location>
</feature>
<protein>
    <submittedName>
        <fullName evidence="2">Uncharacterized protein</fullName>
    </submittedName>
</protein>
<sequence length="94" mass="10834">MADFIARSRSPSLFLLASPEVQTYAGGWDPDANTFSRRERVDLRYMHAKNMLLSLPILRLPPFPCHYLALRQYLLCVFMVIGLTTFDWLSPSLL</sequence>
<comment type="caution">
    <text evidence="2">The sequence shown here is derived from an EMBL/GenBank/DDBJ whole genome shotgun (WGS) entry which is preliminary data.</text>
</comment>
<keyword evidence="3" id="KW-1185">Reference proteome</keyword>
<organism evidence="2 3">
    <name type="scientific">Protopolystoma xenopodis</name>
    <dbReference type="NCBI Taxonomy" id="117903"/>
    <lineage>
        <taxon>Eukaryota</taxon>
        <taxon>Metazoa</taxon>
        <taxon>Spiralia</taxon>
        <taxon>Lophotrochozoa</taxon>
        <taxon>Platyhelminthes</taxon>
        <taxon>Monogenea</taxon>
        <taxon>Polyopisthocotylea</taxon>
        <taxon>Polystomatidea</taxon>
        <taxon>Polystomatidae</taxon>
        <taxon>Protopolystoma</taxon>
    </lineage>
</organism>
<gene>
    <name evidence="2" type="ORF">PXEA_LOCUS31999</name>
</gene>
<dbReference type="EMBL" id="CAAALY010258263">
    <property type="protein sequence ID" value="VEL38559.1"/>
    <property type="molecule type" value="Genomic_DNA"/>
</dbReference>
<proteinExistence type="predicted"/>
<keyword evidence="1" id="KW-0812">Transmembrane</keyword>